<sequence>MQTRNGEQYHSKHVLSCPSQLLAFKKVLEKMAEKPEEYIGEKGRTTNPAEGFHGTALAYRGEQIDLNCQHYECKTNMAILHKVSEHQTRLKKTNIAILEI</sequence>
<accession>A0A9W9Z197</accession>
<reference evidence="1" key="1">
    <citation type="submission" date="2023-01" db="EMBL/GenBank/DDBJ databases">
        <title>Genome assembly of the deep-sea coral Lophelia pertusa.</title>
        <authorList>
            <person name="Herrera S."/>
            <person name="Cordes E."/>
        </authorList>
    </citation>
    <scope>NUCLEOTIDE SEQUENCE</scope>
    <source>
        <strain evidence="1">USNM1676648</strain>
        <tissue evidence="1">Polyp</tissue>
    </source>
</reference>
<name>A0A9W9Z197_9CNID</name>
<gene>
    <name evidence="1" type="ORF">OS493_012913</name>
</gene>
<dbReference type="EMBL" id="MU826831">
    <property type="protein sequence ID" value="KAJ7373322.1"/>
    <property type="molecule type" value="Genomic_DNA"/>
</dbReference>
<comment type="caution">
    <text evidence="1">The sequence shown here is derived from an EMBL/GenBank/DDBJ whole genome shotgun (WGS) entry which is preliminary data.</text>
</comment>
<dbReference type="Proteomes" id="UP001163046">
    <property type="component" value="Unassembled WGS sequence"/>
</dbReference>
<proteinExistence type="predicted"/>
<evidence type="ECO:0000313" key="1">
    <source>
        <dbReference type="EMBL" id="KAJ7373322.1"/>
    </source>
</evidence>
<organism evidence="1 2">
    <name type="scientific">Desmophyllum pertusum</name>
    <dbReference type="NCBI Taxonomy" id="174260"/>
    <lineage>
        <taxon>Eukaryota</taxon>
        <taxon>Metazoa</taxon>
        <taxon>Cnidaria</taxon>
        <taxon>Anthozoa</taxon>
        <taxon>Hexacorallia</taxon>
        <taxon>Scleractinia</taxon>
        <taxon>Caryophylliina</taxon>
        <taxon>Caryophylliidae</taxon>
        <taxon>Desmophyllum</taxon>
    </lineage>
</organism>
<evidence type="ECO:0000313" key="2">
    <source>
        <dbReference type="Proteomes" id="UP001163046"/>
    </source>
</evidence>
<keyword evidence="2" id="KW-1185">Reference proteome</keyword>
<protein>
    <submittedName>
        <fullName evidence="1">Uncharacterized protein</fullName>
    </submittedName>
</protein>
<dbReference type="AlphaFoldDB" id="A0A9W9Z197"/>